<evidence type="ECO:0000256" key="4">
    <source>
        <dbReference type="ARBA" id="ARBA00022840"/>
    </source>
</evidence>
<dbReference type="GO" id="GO:0005524">
    <property type="term" value="F:ATP binding"/>
    <property type="evidence" value="ECO:0007669"/>
    <property type="project" value="UniProtKB-KW"/>
</dbReference>
<comment type="caution">
    <text evidence="6">The sequence shown here is derived from an EMBL/GenBank/DDBJ whole genome shotgun (WGS) entry which is preliminary data.</text>
</comment>
<organism evidence="6 7">
    <name type="scientific">Nocardiopsis mwathae</name>
    <dbReference type="NCBI Taxonomy" id="1472723"/>
    <lineage>
        <taxon>Bacteria</taxon>
        <taxon>Bacillati</taxon>
        <taxon>Actinomycetota</taxon>
        <taxon>Actinomycetes</taxon>
        <taxon>Streptosporangiales</taxon>
        <taxon>Nocardiopsidaceae</taxon>
        <taxon>Nocardiopsis</taxon>
    </lineage>
</organism>
<dbReference type="Proteomes" id="UP000546642">
    <property type="component" value="Unassembled WGS sequence"/>
</dbReference>
<evidence type="ECO:0000256" key="2">
    <source>
        <dbReference type="ARBA" id="ARBA00022448"/>
    </source>
</evidence>
<dbReference type="InterPro" id="IPR003593">
    <property type="entry name" value="AAA+_ATPase"/>
</dbReference>
<dbReference type="SUPFAM" id="SSF52540">
    <property type="entry name" value="P-loop containing nucleoside triphosphate hydrolases"/>
    <property type="match status" value="1"/>
</dbReference>
<accession>A0A7W9YM61</accession>
<evidence type="ECO:0000313" key="6">
    <source>
        <dbReference type="EMBL" id="MBB6174715.1"/>
    </source>
</evidence>
<reference evidence="6 7" key="1">
    <citation type="submission" date="2020-08" db="EMBL/GenBank/DDBJ databases">
        <title>Sequencing the genomes of 1000 actinobacteria strains.</title>
        <authorList>
            <person name="Klenk H.-P."/>
        </authorList>
    </citation>
    <scope>NUCLEOTIDE SEQUENCE [LARGE SCALE GENOMIC DNA]</scope>
    <source>
        <strain evidence="6 7">DSM 46659</strain>
    </source>
</reference>
<dbReference type="PANTHER" id="PTHR43335">
    <property type="entry name" value="ABC TRANSPORTER, ATP-BINDING PROTEIN"/>
    <property type="match status" value="1"/>
</dbReference>
<dbReference type="Gene3D" id="3.40.50.300">
    <property type="entry name" value="P-loop containing nucleotide triphosphate hydrolases"/>
    <property type="match status" value="1"/>
</dbReference>
<keyword evidence="2" id="KW-0813">Transport</keyword>
<evidence type="ECO:0000259" key="5">
    <source>
        <dbReference type="PROSITE" id="PS50893"/>
    </source>
</evidence>
<name>A0A7W9YM61_9ACTN</name>
<dbReference type="InterPro" id="IPR027417">
    <property type="entry name" value="P-loop_NTPase"/>
</dbReference>
<keyword evidence="4" id="KW-0067">ATP-binding</keyword>
<dbReference type="GO" id="GO:0016887">
    <property type="term" value="F:ATP hydrolysis activity"/>
    <property type="evidence" value="ECO:0007669"/>
    <property type="project" value="InterPro"/>
</dbReference>
<dbReference type="SMART" id="SM00382">
    <property type="entry name" value="AAA"/>
    <property type="match status" value="1"/>
</dbReference>
<keyword evidence="3" id="KW-0547">Nucleotide-binding</keyword>
<proteinExistence type="inferred from homology"/>
<evidence type="ECO:0000256" key="3">
    <source>
        <dbReference type="ARBA" id="ARBA00022741"/>
    </source>
</evidence>
<sequence length="282" mass="30197">MRLVVEGLAHTYRRHRVLDRVDVEFGPGILGLLGPNGAGKTTLLRLLSGVLTPRVGRIRVGGHDLRTRSGRRALRRELGYLPQAAELPADMSPRAFLDYAGLLKAVADPAERRRQADDLIGRLGLDHDADRAMGALSAGTRRRVGVAQALMGDPRLVLLDEPTEGLDPEERIRLRVLLNGIGAGRTVVVSTHLLDDVQAVCSQVAVLDRGRTVYTGPAGDLTEIAADRVFELPSDAAEAGDPCGGVARRVIAENAPPGARPVPPTMEEGYAALMRDLRAGGR</sequence>
<feature type="domain" description="ABC transporter" evidence="5">
    <location>
        <begin position="3"/>
        <end position="234"/>
    </location>
</feature>
<protein>
    <submittedName>
        <fullName evidence="6">ABC-type multidrug transport system ATPase subunit</fullName>
    </submittedName>
</protein>
<dbReference type="EMBL" id="JACHDS010000001">
    <property type="protein sequence ID" value="MBB6174715.1"/>
    <property type="molecule type" value="Genomic_DNA"/>
</dbReference>
<dbReference type="PROSITE" id="PS50893">
    <property type="entry name" value="ABC_TRANSPORTER_2"/>
    <property type="match status" value="1"/>
</dbReference>
<dbReference type="RefSeq" id="WP_184078920.1">
    <property type="nucleotide sequence ID" value="NZ_JACHDS010000001.1"/>
</dbReference>
<comment type="similarity">
    <text evidence="1">Belongs to the ABC transporter superfamily.</text>
</comment>
<gene>
    <name evidence="6" type="ORF">HNR23_004775</name>
</gene>
<dbReference type="Pfam" id="PF00005">
    <property type="entry name" value="ABC_tran"/>
    <property type="match status" value="1"/>
</dbReference>
<evidence type="ECO:0000313" key="7">
    <source>
        <dbReference type="Proteomes" id="UP000546642"/>
    </source>
</evidence>
<evidence type="ECO:0000256" key="1">
    <source>
        <dbReference type="ARBA" id="ARBA00005417"/>
    </source>
</evidence>
<keyword evidence="7" id="KW-1185">Reference proteome</keyword>
<dbReference type="InterPro" id="IPR003439">
    <property type="entry name" value="ABC_transporter-like_ATP-bd"/>
</dbReference>
<dbReference type="AlphaFoldDB" id="A0A7W9YM61"/>
<dbReference type="PANTHER" id="PTHR43335:SF2">
    <property type="entry name" value="ABC TRANSPORTER, ATP-BINDING PROTEIN"/>
    <property type="match status" value="1"/>
</dbReference>